<dbReference type="EMBL" id="JAUJYN010000003">
    <property type="protein sequence ID" value="KAK1275243.1"/>
    <property type="molecule type" value="Genomic_DNA"/>
</dbReference>
<dbReference type="Gene3D" id="3.30.40.10">
    <property type="entry name" value="Zinc/RING finger domain, C3HC4 (zinc finger)"/>
    <property type="match status" value="1"/>
</dbReference>
<evidence type="ECO:0000256" key="1">
    <source>
        <dbReference type="PROSITE-ProRule" id="PRU00175"/>
    </source>
</evidence>
<gene>
    <name evidence="3" type="ORF">QJS04_geneDACA001510</name>
</gene>
<reference evidence="3" key="1">
    <citation type="journal article" date="2023" name="Nat. Commun.">
        <title>Diploid and tetraploid genomes of Acorus and the evolution of monocots.</title>
        <authorList>
            <person name="Ma L."/>
            <person name="Liu K.W."/>
            <person name="Li Z."/>
            <person name="Hsiao Y.Y."/>
            <person name="Qi Y."/>
            <person name="Fu T."/>
            <person name="Tang G.D."/>
            <person name="Zhang D."/>
            <person name="Sun W.H."/>
            <person name="Liu D.K."/>
            <person name="Li Y."/>
            <person name="Chen G.Z."/>
            <person name="Liu X.D."/>
            <person name="Liao X.Y."/>
            <person name="Jiang Y.T."/>
            <person name="Yu X."/>
            <person name="Hao Y."/>
            <person name="Huang J."/>
            <person name="Zhao X.W."/>
            <person name="Ke S."/>
            <person name="Chen Y.Y."/>
            <person name="Wu W.L."/>
            <person name="Hsu J.L."/>
            <person name="Lin Y.F."/>
            <person name="Huang M.D."/>
            <person name="Li C.Y."/>
            <person name="Huang L."/>
            <person name="Wang Z.W."/>
            <person name="Zhao X."/>
            <person name="Zhong W.Y."/>
            <person name="Peng D.H."/>
            <person name="Ahmad S."/>
            <person name="Lan S."/>
            <person name="Zhang J.S."/>
            <person name="Tsai W.C."/>
            <person name="Van de Peer Y."/>
            <person name="Liu Z.J."/>
        </authorList>
    </citation>
    <scope>NUCLEOTIDE SEQUENCE</scope>
    <source>
        <strain evidence="3">SCP</strain>
    </source>
</reference>
<accession>A0AAV9BGS7</accession>
<proteinExistence type="predicted"/>
<evidence type="ECO:0000259" key="2">
    <source>
        <dbReference type="PROSITE" id="PS50089"/>
    </source>
</evidence>
<keyword evidence="1" id="KW-0863">Zinc-finger</keyword>
<evidence type="ECO:0000313" key="4">
    <source>
        <dbReference type="Proteomes" id="UP001179952"/>
    </source>
</evidence>
<keyword evidence="4" id="KW-1185">Reference proteome</keyword>
<comment type="caution">
    <text evidence="3">The sequence shown here is derived from an EMBL/GenBank/DDBJ whole genome shotgun (WGS) entry which is preliminary data.</text>
</comment>
<name>A0AAV9BGS7_ACOGR</name>
<feature type="domain" description="RING-type" evidence="2">
    <location>
        <begin position="3"/>
        <end position="62"/>
    </location>
</feature>
<evidence type="ECO:0000313" key="3">
    <source>
        <dbReference type="EMBL" id="KAK1275243.1"/>
    </source>
</evidence>
<dbReference type="AlphaFoldDB" id="A0AAV9BGS7"/>
<organism evidence="3 4">
    <name type="scientific">Acorus gramineus</name>
    <name type="common">Dwarf sweet flag</name>
    <dbReference type="NCBI Taxonomy" id="55184"/>
    <lineage>
        <taxon>Eukaryota</taxon>
        <taxon>Viridiplantae</taxon>
        <taxon>Streptophyta</taxon>
        <taxon>Embryophyta</taxon>
        <taxon>Tracheophyta</taxon>
        <taxon>Spermatophyta</taxon>
        <taxon>Magnoliopsida</taxon>
        <taxon>Liliopsida</taxon>
        <taxon>Acoraceae</taxon>
        <taxon>Acorus</taxon>
    </lineage>
</organism>
<sequence length="77" mass="8479">MVCGLCMKLLRRRLPCLLDDAITSNNLPVVAILFCGHVFHAECLEQTTPEVNTQDPPCPSCNANGRLFYAISEGEEV</sequence>
<dbReference type="InterPro" id="IPR001841">
    <property type="entry name" value="Znf_RING"/>
</dbReference>
<dbReference type="InterPro" id="IPR013083">
    <property type="entry name" value="Znf_RING/FYVE/PHD"/>
</dbReference>
<dbReference type="SMART" id="SM00184">
    <property type="entry name" value="RING"/>
    <property type="match status" value="1"/>
</dbReference>
<dbReference type="GO" id="GO:0008270">
    <property type="term" value="F:zinc ion binding"/>
    <property type="evidence" value="ECO:0007669"/>
    <property type="project" value="UniProtKB-KW"/>
</dbReference>
<dbReference type="PANTHER" id="PTHR31150:SF6">
    <property type="entry name" value="ZINC ION BINDING PROTEIN"/>
    <property type="match status" value="1"/>
</dbReference>
<keyword evidence="1" id="KW-0479">Metal-binding</keyword>
<dbReference type="PANTHER" id="PTHR31150">
    <property type="entry name" value="EXPRESSED PROTEIN"/>
    <property type="match status" value="1"/>
</dbReference>
<dbReference type="SUPFAM" id="SSF57850">
    <property type="entry name" value="RING/U-box"/>
    <property type="match status" value="1"/>
</dbReference>
<dbReference type="PROSITE" id="PS50089">
    <property type="entry name" value="ZF_RING_2"/>
    <property type="match status" value="1"/>
</dbReference>
<dbReference type="Proteomes" id="UP001179952">
    <property type="component" value="Unassembled WGS sequence"/>
</dbReference>
<protein>
    <recommendedName>
        <fullName evidence="2">RING-type domain-containing protein</fullName>
    </recommendedName>
</protein>
<keyword evidence="1" id="KW-0862">Zinc</keyword>
<reference evidence="3" key="2">
    <citation type="submission" date="2023-06" db="EMBL/GenBank/DDBJ databases">
        <authorList>
            <person name="Ma L."/>
            <person name="Liu K.-W."/>
            <person name="Li Z."/>
            <person name="Hsiao Y.-Y."/>
            <person name="Qi Y."/>
            <person name="Fu T."/>
            <person name="Tang G."/>
            <person name="Zhang D."/>
            <person name="Sun W.-H."/>
            <person name="Liu D.-K."/>
            <person name="Li Y."/>
            <person name="Chen G.-Z."/>
            <person name="Liu X.-D."/>
            <person name="Liao X.-Y."/>
            <person name="Jiang Y.-T."/>
            <person name="Yu X."/>
            <person name="Hao Y."/>
            <person name="Huang J."/>
            <person name="Zhao X.-W."/>
            <person name="Ke S."/>
            <person name="Chen Y.-Y."/>
            <person name="Wu W.-L."/>
            <person name="Hsu J.-L."/>
            <person name="Lin Y.-F."/>
            <person name="Huang M.-D."/>
            <person name="Li C.-Y."/>
            <person name="Huang L."/>
            <person name="Wang Z.-W."/>
            <person name="Zhao X."/>
            <person name="Zhong W.-Y."/>
            <person name="Peng D.-H."/>
            <person name="Ahmad S."/>
            <person name="Lan S."/>
            <person name="Zhang J.-S."/>
            <person name="Tsai W.-C."/>
            <person name="Van De Peer Y."/>
            <person name="Liu Z.-J."/>
        </authorList>
    </citation>
    <scope>NUCLEOTIDE SEQUENCE</scope>
    <source>
        <strain evidence="3">SCP</strain>
        <tissue evidence="3">Leaves</tissue>
    </source>
</reference>